<dbReference type="EMBL" id="BSOO01000030">
    <property type="protein sequence ID" value="GLR48589.1"/>
    <property type="molecule type" value="Genomic_DNA"/>
</dbReference>
<protein>
    <submittedName>
        <fullName evidence="1">Uncharacterized protein</fullName>
    </submittedName>
</protein>
<name>A0ABQ5Z9D6_9SPHN</name>
<gene>
    <name evidence="1" type="ORF">GCM10007925_23070</name>
</gene>
<proteinExistence type="predicted"/>
<reference evidence="2" key="1">
    <citation type="journal article" date="2019" name="Int. J. Syst. Evol. Microbiol.">
        <title>The Global Catalogue of Microorganisms (GCM) 10K type strain sequencing project: providing services to taxonomists for standard genome sequencing and annotation.</title>
        <authorList>
            <consortium name="The Broad Institute Genomics Platform"/>
            <consortium name="The Broad Institute Genome Sequencing Center for Infectious Disease"/>
            <person name="Wu L."/>
            <person name="Ma J."/>
        </authorList>
    </citation>
    <scope>NUCLEOTIDE SEQUENCE [LARGE SCALE GENOMIC DNA]</scope>
    <source>
        <strain evidence="2">NBRC 102146</strain>
    </source>
</reference>
<accession>A0ABQ5Z9D6</accession>
<dbReference type="Proteomes" id="UP001156703">
    <property type="component" value="Unassembled WGS sequence"/>
</dbReference>
<comment type="caution">
    <text evidence="1">The sequence shown here is derived from an EMBL/GenBank/DDBJ whole genome shotgun (WGS) entry which is preliminary data.</text>
</comment>
<sequence>MLEPVRDIPLGEIQSATYGIWYQGLCCVDETGSTNWGSDEPYVITSCANISASGENIVRTETHPVGAGHYNDVDTGEQRIGPVAACWEGTDLPVSISAVAYEHDYGDPNKFRDEIDAAVKGALVVGALLLGGGATTKAILAFVGPLLTDAINWLFGTDDDPIGVAQTEVFDHARLEEMGSHPMGPFYPSNLWGHFFTTHKGDGGKYVAGFRLVRDLPFEEKVIIL</sequence>
<organism evidence="1 2">
    <name type="scientific">Sphingomonas astaxanthinifaciens DSM 22298</name>
    <dbReference type="NCBI Taxonomy" id="1123267"/>
    <lineage>
        <taxon>Bacteria</taxon>
        <taxon>Pseudomonadati</taxon>
        <taxon>Pseudomonadota</taxon>
        <taxon>Alphaproteobacteria</taxon>
        <taxon>Sphingomonadales</taxon>
        <taxon>Sphingomonadaceae</taxon>
        <taxon>Sphingomonas</taxon>
    </lineage>
</organism>
<evidence type="ECO:0000313" key="2">
    <source>
        <dbReference type="Proteomes" id="UP001156703"/>
    </source>
</evidence>
<evidence type="ECO:0000313" key="1">
    <source>
        <dbReference type="EMBL" id="GLR48589.1"/>
    </source>
</evidence>
<keyword evidence="2" id="KW-1185">Reference proteome</keyword>